<evidence type="ECO:0000256" key="8">
    <source>
        <dbReference type="ARBA" id="ARBA00022723"/>
    </source>
</evidence>
<comment type="caution">
    <text evidence="29">The sequence shown here is derived from an EMBL/GenBank/DDBJ whole genome shotgun (WGS) entry which is preliminary data.</text>
</comment>
<evidence type="ECO:0000256" key="16">
    <source>
        <dbReference type="ARBA" id="ARBA00023239"/>
    </source>
</evidence>
<feature type="zinc finger region" description="C3H1-type" evidence="23">
    <location>
        <begin position="491"/>
        <end position="518"/>
    </location>
</feature>
<dbReference type="SUPFAM" id="SSF54928">
    <property type="entry name" value="RNA-binding domain, RBD"/>
    <property type="match status" value="1"/>
</dbReference>
<dbReference type="InterPro" id="IPR000504">
    <property type="entry name" value="RRM_dom"/>
</dbReference>
<dbReference type="GO" id="GO:0005737">
    <property type="term" value="C:cytoplasm"/>
    <property type="evidence" value="ECO:0007669"/>
    <property type="project" value="TreeGrafter"/>
</dbReference>
<dbReference type="GO" id="GO:0008270">
    <property type="term" value="F:zinc ion binding"/>
    <property type="evidence" value="ECO:0007669"/>
    <property type="project" value="UniProtKB-KW"/>
</dbReference>
<dbReference type="InterPro" id="IPR035979">
    <property type="entry name" value="RBD_domain_sf"/>
</dbReference>
<keyword evidence="13" id="KW-0057">Aromatic amino acid biosynthesis</keyword>
<feature type="region of interest" description="Disordered" evidence="24">
    <location>
        <begin position="424"/>
        <end position="443"/>
    </location>
</feature>
<comment type="subcellular location">
    <subcellularLocation>
        <location evidence="1">Nucleus</location>
    </subcellularLocation>
</comment>
<dbReference type="InterPro" id="IPR002912">
    <property type="entry name" value="ACT_dom"/>
</dbReference>
<evidence type="ECO:0000256" key="4">
    <source>
        <dbReference type="ARBA" id="ARBA00013147"/>
    </source>
</evidence>
<dbReference type="EC" id="4.2.1.51" evidence="4"/>
<evidence type="ECO:0000256" key="21">
    <source>
        <dbReference type="ARBA" id="ARBA00072313"/>
    </source>
</evidence>
<dbReference type="EMBL" id="WVTA01000014">
    <property type="protein sequence ID" value="KAK3202313.1"/>
    <property type="molecule type" value="Genomic_DNA"/>
</dbReference>
<dbReference type="Gene3D" id="3.30.70.260">
    <property type="match status" value="1"/>
</dbReference>
<dbReference type="InterPro" id="IPR012677">
    <property type="entry name" value="Nucleotide-bd_a/b_plait_sf"/>
</dbReference>
<proteinExistence type="inferred from homology"/>
<dbReference type="InterPro" id="IPR001086">
    <property type="entry name" value="Preph_deHydtase"/>
</dbReference>
<dbReference type="GO" id="GO:0003723">
    <property type="term" value="F:RNA binding"/>
    <property type="evidence" value="ECO:0007669"/>
    <property type="project" value="UniProtKB-UniRule"/>
</dbReference>
<dbReference type="GO" id="GO:0006397">
    <property type="term" value="P:mRNA processing"/>
    <property type="evidence" value="ECO:0007669"/>
    <property type="project" value="UniProtKB-KW"/>
</dbReference>
<evidence type="ECO:0000256" key="19">
    <source>
        <dbReference type="ARBA" id="ARBA00025224"/>
    </source>
</evidence>
<dbReference type="Pfam" id="PF00076">
    <property type="entry name" value="RRM_1"/>
    <property type="match status" value="1"/>
</dbReference>
<dbReference type="Pfam" id="PF16131">
    <property type="entry name" value="Torus"/>
    <property type="match status" value="1"/>
</dbReference>
<evidence type="ECO:0000256" key="6">
    <source>
        <dbReference type="ARBA" id="ARBA00022605"/>
    </source>
</evidence>
<feature type="compositionally biased region" description="Basic and acidic residues" evidence="24">
    <location>
        <begin position="256"/>
        <end position="269"/>
    </location>
</feature>
<dbReference type="PANTHER" id="PTHR21022:SF19">
    <property type="entry name" value="PREPHENATE DEHYDRATASE-RELATED"/>
    <property type="match status" value="1"/>
</dbReference>
<keyword evidence="10 23" id="KW-0863">Zinc-finger</keyword>
<evidence type="ECO:0000259" key="25">
    <source>
        <dbReference type="PROSITE" id="PS50102"/>
    </source>
</evidence>
<dbReference type="GO" id="GO:0009094">
    <property type="term" value="P:L-phenylalanine biosynthetic process"/>
    <property type="evidence" value="ECO:0007669"/>
    <property type="project" value="UniProtKB-KW"/>
</dbReference>
<gene>
    <name evidence="29" type="ORF">GRF29_161g792111</name>
</gene>
<dbReference type="InterPro" id="IPR045865">
    <property type="entry name" value="ACT-like_dom_sf"/>
</dbReference>
<keyword evidence="8 23" id="KW-0479">Metal-binding</keyword>
<evidence type="ECO:0000259" key="28">
    <source>
        <dbReference type="PROSITE" id="PS51671"/>
    </source>
</evidence>
<keyword evidence="6" id="KW-0028">Amino-acid biosynthesis</keyword>
<dbReference type="InterPro" id="IPR034181">
    <property type="entry name" value="Cwc2_RRM"/>
</dbReference>
<name>A0AAN6RFR4_9PLEO</name>
<dbReference type="Gene3D" id="3.30.70.330">
    <property type="match status" value="1"/>
</dbReference>
<evidence type="ECO:0000259" key="27">
    <source>
        <dbReference type="PROSITE" id="PS51171"/>
    </source>
</evidence>
<comment type="catalytic activity">
    <reaction evidence="20">
        <text>prephenate + H(+) = 3-phenylpyruvate + CO2 + H2O</text>
        <dbReference type="Rhea" id="RHEA:21648"/>
        <dbReference type="ChEBI" id="CHEBI:15377"/>
        <dbReference type="ChEBI" id="CHEBI:15378"/>
        <dbReference type="ChEBI" id="CHEBI:16526"/>
        <dbReference type="ChEBI" id="CHEBI:18005"/>
        <dbReference type="ChEBI" id="CHEBI:29934"/>
        <dbReference type="EC" id="4.2.1.51"/>
    </reaction>
</comment>
<dbReference type="InterPro" id="IPR000571">
    <property type="entry name" value="Znf_CCCH"/>
</dbReference>
<dbReference type="GO" id="GO:0005681">
    <property type="term" value="C:spliceosomal complex"/>
    <property type="evidence" value="ECO:0007669"/>
    <property type="project" value="UniProtKB-KW"/>
</dbReference>
<evidence type="ECO:0000256" key="24">
    <source>
        <dbReference type="SAM" id="MobiDB-lite"/>
    </source>
</evidence>
<evidence type="ECO:0000256" key="3">
    <source>
        <dbReference type="ARBA" id="ARBA00008024"/>
    </source>
</evidence>
<feature type="region of interest" description="Disordered" evidence="24">
    <location>
        <begin position="247"/>
        <end position="269"/>
    </location>
</feature>
<evidence type="ECO:0000259" key="26">
    <source>
        <dbReference type="PROSITE" id="PS50103"/>
    </source>
</evidence>
<dbReference type="PROSITE" id="PS50103">
    <property type="entry name" value="ZF_C3H1"/>
    <property type="match status" value="1"/>
</dbReference>
<keyword evidence="12 22" id="KW-0694">RNA-binding</keyword>
<dbReference type="GO" id="GO:0008380">
    <property type="term" value="P:RNA splicing"/>
    <property type="evidence" value="ECO:0007669"/>
    <property type="project" value="UniProtKB-KW"/>
</dbReference>
<comment type="pathway">
    <text evidence="2">Amino-acid biosynthesis; L-phenylalanine biosynthesis; phenylpyruvate from prephenate: step 1/1.</text>
</comment>
<feature type="domain" description="RRM" evidence="25">
    <location>
        <begin position="554"/>
        <end position="628"/>
    </location>
</feature>
<feature type="region of interest" description="Disordered" evidence="24">
    <location>
        <begin position="362"/>
        <end position="403"/>
    </location>
</feature>
<keyword evidence="9" id="KW-0747">Spliceosome</keyword>
<keyword evidence="14" id="KW-0508">mRNA splicing</keyword>
<feature type="domain" description="ACT" evidence="28">
    <location>
        <begin position="275"/>
        <end position="353"/>
    </location>
</feature>
<evidence type="ECO:0000256" key="12">
    <source>
        <dbReference type="ARBA" id="ARBA00022884"/>
    </source>
</evidence>
<feature type="compositionally biased region" description="Polar residues" evidence="24">
    <location>
        <begin position="380"/>
        <end position="393"/>
    </location>
</feature>
<dbReference type="AlphaFoldDB" id="A0AAN6RFR4"/>
<comment type="similarity">
    <text evidence="3">Belongs to the RRM CWC2 family.</text>
</comment>
<evidence type="ECO:0000256" key="11">
    <source>
        <dbReference type="ARBA" id="ARBA00022833"/>
    </source>
</evidence>
<evidence type="ECO:0000313" key="29">
    <source>
        <dbReference type="EMBL" id="KAK3202313.1"/>
    </source>
</evidence>
<evidence type="ECO:0000256" key="18">
    <source>
        <dbReference type="ARBA" id="ARBA00023306"/>
    </source>
</evidence>
<dbReference type="Proteomes" id="UP001280581">
    <property type="component" value="Unassembled WGS sequence"/>
</dbReference>
<dbReference type="FunFam" id="3.40.190.10:FF:000034">
    <property type="entry name" value="Chorismate mutase/prephenate dehydratase"/>
    <property type="match status" value="1"/>
</dbReference>
<protein>
    <recommendedName>
        <fullName evidence="5">Pre-mRNA-splicing factor CWC2</fullName>
        <ecNumber evidence="4">4.2.1.51</ecNumber>
    </recommendedName>
    <alternativeName>
        <fullName evidence="21">Pre-mRNA-splicing factor cwc2</fullName>
    </alternativeName>
</protein>
<feature type="domain" description="Prephenate dehydratase" evidence="27">
    <location>
        <begin position="11"/>
        <end position="241"/>
    </location>
</feature>
<evidence type="ECO:0000256" key="7">
    <source>
        <dbReference type="ARBA" id="ARBA00022664"/>
    </source>
</evidence>
<evidence type="ECO:0000256" key="9">
    <source>
        <dbReference type="ARBA" id="ARBA00022728"/>
    </source>
</evidence>
<feature type="domain" description="C3H1-type" evidence="26">
    <location>
        <begin position="491"/>
        <end position="518"/>
    </location>
</feature>
<dbReference type="CDD" id="cd13532">
    <property type="entry name" value="PBP2_PDT_like"/>
    <property type="match status" value="1"/>
</dbReference>
<dbReference type="SUPFAM" id="SSF53850">
    <property type="entry name" value="Periplasmic binding protein-like II"/>
    <property type="match status" value="2"/>
</dbReference>
<dbReference type="FunFam" id="3.40.190.10:FF:000228">
    <property type="entry name" value="Chorismate mutase/prephenate dehydratase"/>
    <property type="match status" value="1"/>
</dbReference>
<keyword evidence="7" id="KW-0507">mRNA processing</keyword>
<sequence length="779" mass="84471">MSKQPGAQKPIVTFLGPKASYTHQAALDAFNEQDYTITPVVTIEDVFASVQQGTAQRGVVPFENSSNGSVVFTLDLFADLQHKHPDIVVCGEAYIAVQHCLLGHHTDRHARSSLSQSGYSGGSGVIESPMSSGAVTPTIKEPVPLKPTARPVGDLSKIKKLYSHPQAWGQCKVFLNTYLKGVERQDVSSTSRAAQLVAEDESGESAAVSSVIAAQIIGLDILAKGIEDRGDNTTRFLVLKKAGADSTTTLASGSPSEKDTDDNTKETSSDWKTLVSFTVDHANPGSLAHSLAVFEKYGLNLTSINTRPSGVENWNYIFFVELKGKKEDDTEDGPVNKALRDLDGVSRVNLIAASHTTSPTISMAEVQSPPPTMAPIASEPSLTTDEADPSTSLVPAAPTTDQPTTDQVIITTNAEGKRVKKIIRRKRRPARPQVDPSTFKTDAPPPTGTIFNIWYNKWSGGDREDKYLSQTAAQGRCNVAKDSGYTKADKTPGSYFCLFFARGICPKGVDCEYLHRLPTVTDIFPSNVDCFGRDKFSDYRDDMGGVGSFQRQNRTLYIGRVHVTDDIEEIVARHFQEWGQVERVRVLTARGVAFVTYMNEANSQFAKEAMAHQSLDNNEILNVRWATTDPNPAAQKREARRIEEQAAEAIRKALPAAYVAELEGRDNGEAKKRRKVEGSFGLQGYDAPDDVWYAKEKADWEQGKQVGAPDEALMLEGESAQNAEFGQGASAQYAPQNTGILSGSTLAALKGYTANTTAKKPAPAMLGSLVGYGSDDDSD</sequence>
<evidence type="ECO:0000256" key="13">
    <source>
        <dbReference type="ARBA" id="ARBA00023141"/>
    </source>
</evidence>
<dbReference type="FunFam" id="3.30.70.330:FF:000249">
    <property type="entry name" value="Pre-mRNA-splicing factor CWC2, variant"/>
    <property type="match status" value="1"/>
</dbReference>
<dbReference type="GO" id="GO:0004664">
    <property type="term" value="F:prephenate dehydratase activity"/>
    <property type="evidence" value="ECO:0007669"/>
    <property type="project" value="UniProtKB-EC"/>
</dbReference>
<reference evidence="29 30" key="1">
    <citation type="submission" date="2021-02" db="EMBL/GenBank/DDBJ databases">
        <title>Genome assembly of Pseudopithomyces chartarum.</title>
        <authorList>
            <person name="Jauregui R."/>
            <person name="Singh J."/>
            <person name="Voisey C."/>
        </authorList>
    </citation>
    <scope>NUCLEOTIDE SEQUENCE [LARGE SCALE GENOMIC DNA]</scope>
    <source>
        <strain evidence="29 30">AGR01</strain>
    </source>
</reference>
<dbReference type="InterPro" id="IPR032297">
    <property type="entry name" value="Torus"/>
</dbReference>
<dbReference type="Pfam" id="PF00800">
    <property type="entry name" value="PDT"/>
    <property type="match status" value="2"/>
</dbReference>
<dbReference type="CDD" id="cd12360">
    <property type="entry name" value="RRM_cwf2"/>
    <property type="match status" value="1"/>
</dbReference>
<keyword evidence="30" id="KW-1185">Reference proteome</keyword>
<evidence type="ECO:0000256" key="1">
    <source>
        <dbReference type="ARBA" id="ARBA00004123"/>
    </source>
</evidence>
<keyword evidence="16" id="KW-0456">Lyase</keyword>
<dbReference type="CDD" id="cd04905">
    <property type="entry name" value="ACT_CM-PDT"/>
    <property type="match status" value="1"/>
</dbReference>
<comment type="function">
    <text evidence="19">Involved in the first step of pre-mRNA splicing. Required for cell growth and cell cycle control. Plays a role in the levels of the U1, U4, U5 and U6 snRNAs and the maintenance of the U4/U6 snRNA complex. May provide the link between the 'nineteen complex' NTC spliceosome protein complex and the spliceosome through the U6 snRNA. Associates predominantly with U6 snRNAs in assembled active spliceosomes. Binds directly to the internal stem-loop (ISL) domain of the U6 snRNA and to the pre-mRNA intron near the 5' splice site during the activation and catalytic phases of the spliceosome cycle.</text>
</comment>
<dbReference type="PROSITE" id="PS51671">
    <property type="entry name" value="ACT"/>
    <property type="match status" value="1"/>
</dbReference>
<evidence type="ECO:0000313" key="30">
    <source>
        <dbReference type="Proteomes" id="UP001280581"/>
    </source>
</evidence>
<dbReference type="Gene3D" id="3.40.190.10">
    <property type="entry name" value="Periplasmic binding protein-like II"/>
    <property type="match status" value="2"/>
</dbReference>
<evidence type="ECO:0000256" key="17">
    <source>
        <dbReference type="ARBA" id="ARBA00023242"/>
    </source>
</evidence>
<accession>A0AAN6RFR4</accession>
<dbReference type="PROSITE" id="PS50102">
    <property type="entry name" value="RRM"/>
    <property type="match status" value="1"/>
</dbReference>
<dbReference type="PROSITE" id="PS51171">
    <property type="entry name" value="PREPHENATE_DEHYDR_3"/>
    <property type="match status" value="1"/>
</dbReference>
<evidence type="ECO:0000256" key="5">
    <source>
        <dbReference type="ARBA" id="ARBA00017295"/>
    </source>
</evidence>
<keyword evidence="15" id="KW-0584">Phenylalanine biosynthesis</keyword>
<evidence type="ECO:0000256" key="14">
    <source>
        <dbReference type="ARBA" id="ARBA00023187"/>
    </source>
</evidence>
<feature type="compositionally biased region" description="Low complexity" evidence="24">
    <location>
        <begin position="394"/>
        <end position="403"/>
    </location>
</feature>
<evidence type="ECO:0000256" key="22">
    <source>
        <dbReference type="PROSITE-ProRule" id="PRU00176"/>
    </source>
</evidence>
<organism evidence="29 30">
    <name type="scientific">Pseudopithomyces chartarum</name>
    <dbReference type="NCBI Taxonomy" id="1892770"/>
    <lineage>
        <taxon>Eukaryota</taxon>
        <taxon>Fungi</taxon>
        <taxon>Dikarya</taxon>
        <taxon>Ascomycota</taxon>
        <taxon>Pezizomycotina</taxon>
        <taxon>Dothideomycetes</taxon>
        <taxon>Pleosporomycetidae</taxon>
        <taxon>Pleosporales</taxon>
        <taxon>Massarineae</taxon>
        <taxon>Didymosphaeriaceae</taxon>
        <taxon>Pseudopithomyces</taxon>
    </lineage>
</organism>
<evidence type="ECO:0000256" key="23">
    <source>
        <dbReference type="PROSITE-ProRule" id="PRU00723"/>
    </source>
</evidence>
<keyword evidence="17" id="KW-0539">Nucleus</keyword>
<keyword evidence="18" id="KW-0131">Cell cycle</keyword>
<dbReference type="PANTHER" id="PTHR21022">
    <property type="entry name" value="PREPHENATE DEHYDRATASE P PROTEIN"/>
    <property type="match status" value="1"/>
</dbReference>
<evidence type="ECO:0000256" key="15">
    <source>
        <dbReference type="ARBA" id="ARBA00023222"/>
    </source>
</evidence>
<evidence type="ECO:0000256" key="20">
    <source>
        <dbReference type="ARBA" id="ARBA00047848"/>
    </source>
</evidence>
<dbReference type="SMART" id="SM00360">
    <property type="entry name" value="RRM"/>
    <property type="match status" value="1"/>
</dbReference>
<dbReference type="SUPFAM" id="SSF55021">
    <property type="entry name" value="ACT-like"/>
    <property type="match status" value="1"/>
</dbReference>
<evidence type="ECO:0000256" key="2">
    <source>
        <dbReference type="ARBA" id="ARBA00004741"/>
    </source>
</evidence>
<keyword evidence="11 23" id="KW-0862">Zinc</keyword>
<evidence type="ECO:0000256" key="10">
    <source>
        <dbReference type="ARBA" id="ARBA00022771"/>
    </source>
</evidence>